<feature type="non-terminal residue" evidence="3">
    <location>
        <position position="125"/>
    </location>
</feature>
<feature type="domain" description="Two-component sensor kinase N-terminal" evidence="2">
    <location>
        <begin position="24"/>
        <end position="100"/>
    </location>
</feature>
<name>A0A7C9RFJ2_9BRAD</name>
<dbReference type="EMBL" id="JAAMRR010000676">
    <property type="protein sequence ID" value="NGX96079.1"/>
    <property type="molecule type" value="Genomic_DNA"/>
</dbReference>
<evidence type="ECO:0000259" key="2">
    <source>
        <dbReference type="Pfam" id="PF08521"/>
    </source>
</evidence>
<keyword evidence="1" id="KW-0812">Transmembrane</keyword>
<organism evidence="3 4">
    <name type="scientific">Candidatus Afipia apatlaquensis</name>
    <dbReference type="NCBI Taxonomy" id="2712852"/>
    <lineage>
        <taxon>Bacteria</taxon>
        <taxon>Pseudomonadati</taxon>
        <taxon>Pseudomonadota</taxon>
        <taxon>Alphaproteobacteria</taxon>
        <taxon>Hyphomicrobiales</taxon>
        <taxon>Nitrobacteraceae</taxon>
        <taxon>Afipia</taxon>
    </lineage>
</organism>
<dbReference type="Pfam" id="PF08521">
    <property type="entry name" value="2CSK_N"/>
    <property type="match status" value="1"/>
</dbReference>
<dbReference type="GO" id="GO:0016301">
    <property type="term" value="F:kinase activity"/>
    <property type="evidence" value="ECO:0007669"/>
    <property type="project" value="UniProtKB-KW"/>
</dbReference>
<sequence>MIRFKSILSRIVVLHLIAVAITSVLMSVALSWLLTVATNHIHNEAMAEQAEAIAHQLVVGPDGALSLHLPPDQQGLYSQPYGRYSYAVVDDTGKVLFSSLKDRGPIFPIDPHAPAVQFFEQRKAD</sequence>
<gene>
    <name evidence="3" type="ORF">G4V63_12905</name>
</gene>
<keyword evidence="4" id="KW-1185">Reference proteome</keyword>
<dbReference type="Proteomes" id="UP000480266">
    <property type="component" value="Unassembled WGS sequence"/>
</dbReference>
<dbReference type="AlphaFoldDB" id="A0A7C9RFJ2"/>
<keyword evidence="3" id="KW-0418">Kinase</keyword>
<dbReference type="InterPro" id="IPR013727">
    <property type="entry name" value="2CSK_N"/>
</dbReference>
<proteinExistence type="predicted"/>
<keyword evidence="3" id="KW-0808">Transferase</keyword>
<accession>A0A7C9RFJ2</accession>
<evidence type="ECO:0000256" key="1">
    <source>
        <dbReference type="SAM" id="Phobius"/>
    </source>
</evidence>
<evidence type="ECO:0000313" key="4">
    <source>
        <dbReference type="Proteomes" id="UP000480266"/>
    </source>
</evidence>
<keyword evidence="1" id="KW-0472">Membrane</keyword>
<evidence type="ECO:0000313" key="3">
    <source>
        <dbReference type="EMBL" id="NGX96079.1"/>
    </source>
</evidence>
<feature type="transmembrane region" description="Helical" evidence="1">
    <location>
        <begin position="12"/>
        <end position="34"/>
    </location>
</feature>
<reference evidence="3" key="1">
    <citation type="submission" date="2020-02" db="EMBL/GenBank/DDBJ databases">
        <title>Draft genome sequence of Candidatus Afipia apatlaquensis IBT-C3, a potential strain for decolorization of textile dyes.</title>
        <authorList>
            <person name="Sanchez-Reyes A."/>
            <person name="Breton-Deval L."/>
            <person name="Mangelson H."/>
            <person name="Sanchez-Flores A."/>
        </authorList>
    </citation>
    <scope>NUCLEOTIDE SEQUENCE [LARGE SCALE GENOMIC DNA]</scope>
    <source>
        <strain evidence="3">IBT-C3</strain>
    </source>
</reference>
<keyword evidence="1" id="KW-1133">Transmembrane helix</keyword>
<protein>
    <submittedName>
        <fullName evidence="3">Two-component sensor histidine kinase</fullName>
    </submittedName>
</protein>
<comment type="caution">
    <text evidence="3">The sequence shown here is derived from an EMBL/GenBank/DDBJ whole genome shotgun (WGS) entry which is preliminary data.</text>
</comment>